<dbReference type="Proteomes" id="UP000276417">
    <property type="component" value="Chromosome 1"/>
</dbReference>
<keyword evidence="2" id="KW-0378">Hydrolase</keyword>
<sequence length="254" mass="27088">MKLNNDLLLLNLTADFGSGPSLLHPVLILDDEAGHTLVDAGVPGMEDAINAELATLGLSLKDIKQVIVTHHDLDHIGSLPAIITASGAQVWALEREIPLIEGDEWPQKRPKPEQVEQMMADPTVPQPRKEMIRRMSALPPVQVKVNRSLRDGEMLPLAGGVRVVATPGHTFGHASLYLERSKTLITGDALVSEQGQLGAPRAQVTPDMTAASESVSKMAALDVNTIVTYHGGVVSEGANGQLRRVADEMAGTDG</sequence>
<feature type="domain" description="Metallo-beta-lactamase" evidence="1">
    <location>
        <begin position="23"/>
        <end position="230"/>
    </location>
</feature>
<dbReference type="InterPro" id="IPR050855">
    <property type="entry name" value="NDM-1-like"/>
</dbReference>
<name>A0A3G8YB33_9DEIO</name>
<dbReference type="Pfam" id="PF00753">
    <property type="entry name" value="Lactamase_B"/>
    <property type="match status" value="1"/>
</dbReference>
<evidence type="ECO:0000313" key="2">
    <source>
        <dbReference type="EMBL" id="AZI42599.1"/>
    </source>
</evidence>
<dbReference type="InterPro" id="IPR036866">
    <property type="entry name" value="RibonucZ/Hydroxyglut_hydro"/>
</dbReference>
<dbReference type="EMBL" id="CP034183">
    <property type="protein sequence ID" value="AZI42599.1"/>
    <property type="molecule type" value="Genomic_DNA"/>
</dbReference>
<dbReference type="InterPro" id="IPR001279">
    <property type="entry name" value="Metallo-B-lactamas"/>
</dbReference>
<proteinExistence type="predicted"/>
<dbReference type="SMART" id="SM00849">
    <property type="entry name" value="Lactamase_B"/>
    <property type="match status" value="1"/>
</dbReference>
<accession>A0A3G8YB33</accession>
<organism evidence="2 3">
    <name type="scientific">Deinococcus psychrotolerans</name>
    <dbReference type="NCBI Taxonomy" id="2489213"/>
    <lineage>
        <taxon>Bacteria</taxon>
        <taxon>Thermotogati</taxon>
        <taxon>Deinococcota</taxon>
        <taxon>Deinococci</taxon>
        <taxon>Deinococcales</taxon>
        <taxon>Deinococcaceae</taxon>
        <taxon>Deinococcus</taxon>
    </lineage>
</organism>
<gene>
    <name evidence="2" type="ORF">EHF33_07450</name>
</gene>
<dbReference type="CDD" id="cd07721">
    <property type="entry name" value="yflN-like_MBL-fold"/>
    <property type="match status" value="1"/>
</dbReference>
<keyword evidence="3" id="KW-1185">Reference proteome</keyword>
<dbReference type="Gene3D" id="3.60.15.10">
    <property type="entry name" value="Ribonuclease Z/Hydroxyacylglutathione hydrolase-like"/>
    <property type="match status" value="1"/>
</dbReference>
<evidence type="ECO:0000259" key="1">
    <source>
        <dbReference type="SMART" id="SM00849"/>
    </source>
</evidence>
<reference evidence="2 3" key="1">
    <citation type="submission" date="2018-11" db="EMBL/GenBank/DDBJ databases">
        <title>Deinococcus shelandsis sp. nov., isolated from South Shetland Islands soil of Antarctica.</title>
        <authorList>
            <person name="Tian J."/>
        </authorList>
    </citation>
    <scope>NUCLEOTIDE SEQUENCE [LARGE SCALE GENOMIC DNA]</scope>
    <source>
        <strain evidence="2 3">S14-83T</strain>
    </source>
</reference>
<dbReference type="PANTHER" id="PTHR42951:SF15">
    <property type="entry name" value="METALLO-BETA-LACTAMASE SUPERFAMILY PROTEIN"/>
    <property type="match status" value="1"/>
</dbReference>
<dbReference type="SUPFAM" id="SSF56281">
    <property type="entry name" value="Metallo-hydrolase/oxidoreductase"/>
    <property type="match status" value="1"/>
</dbReference>
<dbReference type="GO" id="GO:0016787">
    <property type="term" value="F:hydrolase activity"/>
    <property type="evidence" value="ECO:0007669"/>
    <property type="project" value="UniProtKB-KW"/>
</dbReference>
<protein>
    <submittedName>
        <fullName evidence="2">MBL fold metallo-hydrolase</fullName>
    </submittedName>
</protein>
<dbReference type="OrthoDB" id="9802248at2"/>
<dbReference type="AlphaFoldDB" id="A0A3G8YB33"/>
<dbReference type="RefSeq" id="WP_124869503.1">
    <property type="nucleotide sequence ID" value="NZ_CP034183.1"/>
</dbReference>
<dbReference type="PANTHER" id="PTHR42951">
    <property type="entry name" value="METALLO-BETA-LACTAMASE DOMAIN-CONTAINING"/>
    <property type="match status" value="1"/>
</dbReference>
<dbReference type="KEGG" id="dph:EHF33_07450"/>
<evidence type="ECO:0000313" key="3">
    <source>
        <dbReference type="Proteomes" id="UP000276417"/>
    </source>
</evidence>